<evidence type="ECO:0000256" key="7">
    <source>
        <dbReference type="ARBA" id="ARBA00022777"/>
    </source>
</evidence>
<evidence type="ECO:0000313" key="14">
    <source>
        <dbReference type="Proteomes" id="UP000032737"/>
    </source>
</evidence>
<gene>
    <name evidence="11 13" type="primary">tmk</name>
    <name evidence="13" type="ORF">BN85302710</name>
</gene>
<keyword evidence="8 11" id="KW-0067">ATP-binding</keyword>
<evidence type="ECO:0000313" key="13">
    <source>
        <dbReference type="EMBL" id="CCV65292.1"/>
    </source>
</evidence>
<dbReference type="NCBIfam" id="TIGR00041">
    <property type="entry name" value="DTMP_kinase"/>
    <property type="match status" value="1"/>
</dbReference>
<protein>
    <recommendedName>
        <fullName evidence="3 11">Thymidylate kinase</fullName>
        <ecNumber evidence="2 11">2.7.4.9</ecNumber>
    </recommendedName>
    <alternativeName>
        <fullName evidence="11">dTMP kinase</fullName>
    </alternativeName>
</protein>
<dbReference type="GO" id="GO:0004798">
    <property type="term" value="F:dTMP kinase activity"/>
    <property type="evidence" value="ECO:0007669"/>
    <property type="project" value="UniProtKB-UniRule"/>
</dbReference>
<dbReference type="AlphaFoldDB" id="U4KMD6"/>
<dbReference type="Gene3D" id="3.40.50.300">
    <property type="entry name" value="P-loop containing nucleotide triphosphate hydrolases"/>
    <property type="match status" value="1"/>
</dbReference>
<evidence type="ECO:0000256" key="1">
    <source>
        <dbReference type="ARBA" id="ARBA00009776"/>
    </source>
</evidence>
<keyword evidence="5 11" id="KW-0545">Nucleotide biosynthesis</keyword>
<dbReference type="InterPro" id="IPR027417">
    <property type="entry name" value="P-loop_NTPase"/>
</dbReference>
<evidence type="ECO:0000256" key="4">
    <source>
        <dbReference type="ARBA" id="ARBA00022679"/>
    </source>
</evidence>
<dbReference type="STRING" id="61635.BN85302710"/>
<comment type="similarity">
    <text evidence="1 11">Belongs to the thymidylate kinase family.</text>
</comment>
<dbReference type="PROSITE" id="PS01331">
    <property type="entry name" value="THYMIDYLATE_KINASE"/>
    <property type="match status" value="1"/>
</dbReference>
<dbReference type="GO" id="GO:0005829">
    <property type="term" value="C:cytosol"/>
    <property type="evidence" value="ECO:0007669"/>
    <property type="project" value="TreeGrafter"/>
</dbReference>
<dbReference type="PANTHER" id="PTHR10344:SF4">
    <property type="entry name" value="UMP-CMP KINASE 2, MITOCHONDRIAL"/>
    <property type="match status" value="1"/>
</dbReference>
<name>U4KMD6_9MOLU</name>
<organism evidence="13 14">
    <name type="scientific">Acholeplasma brassicae</name>
    <dbReference type="NCBI Taxonomy" id="61635"/>
    <lineage>
        <taxon>Bacteria</taxon>
        <taxon>Bacillati</taxon>
        <taxon>Mycoplasmatota</taxon>
        <taxon>Mollicutes</taxon>
        <taxon>Acholeplasmatales</taxon>
        <taxon>Acholeplasmataceae</taxon>
        <taxon>Acholeplasma</taxon>
    </lineage>
</organism>
<dbReference type="HAMAP" id="MF_00165">
    <property type="entry name" value="Thymidylate_kinase"/>
    <property type="match status" value="1"/>
</dbReference>
<comment type="catalytic activity">
    <reaction evidence="9 11">
        <text>dTMP + ATP = dTDP + ADP</text>
        <dbReference type="Rhea" id="RHEA:13517"/>
        <dbReference type="ChEBI" id="CHEBI:30616"/>
        <dbReference type="ChEBI" id="CHEBI:58369"/>
        <dbReference type="ChEBI" id="CHEBI:63528"/>
        <dbReference type="ChEBI" id="CHEBI:456216"/>
        <dbReference type="EC" id="2.7.4.9"/>
    </reaction>
</comment>
<dbReference type="SUPFAM" id="SSF52540">
    <property type="entry name" value="P-loop containing nucleoside triphosphate hydrolases"/>
    <property type="match status" value="1"/>
</dbReference>
<evidence type="ECO:0000256" key="3">
    <source>
        <dbReference type="ARBA" id="ARBA00017144"/>
    </source>
</evidence>
<dbReference type="CDD" id="cd01672">
    <property type="entry name" value="TMPK"/>
    <property type="match status" value="1"/>
</dbReference>
<dbReference type="KEGG" id="abra:BN85302710"/>
<feature type="domain" description="Thymidylate kinase-like" evidence="12">
    <location>
        <begin position="5"/>
        <end position="191"/>
    </location>
</feature>
<dbReference type="GO" id="GO:0006233">
    <property type="term" value="P:dTDP biosynthetic process"/>
    <property type="evidence" value="ECO:0007669"/>
    <property type="project" value="InterPro"/>
</dbReference>
<dbReference type="PANTHER" id="PTHR10344">
    <property type="entry name" value="THYMIDYLATE KINASE"/>
    <property type="match status" value="1"/>
</dbReference>
<dbReference type="InterPro" id="IPR039430">
    <property type="entry name" value="Thymidylate_kin-like_dom"/>
</dbReference>
<sequence length="200" mass="22622">MFITFEGGEGSGKTTLIAALRSYLEEMNLSVVTTREPGGSRIAEKIRKVILDIENTDMTPRTEALLYAASRVQHLDEVVIPALNANQVVLCDRYLDSSLAYQGYARGLGFESVLKINTYALDYLPNLTFYIDLDPNIGLERIKNRSQNRLDKEQLAFHLKVREGYLKLAELYKDRISVINGNQPIEDIIKEVLAKIKEVI</sequence>
<dbReference type="RefSeq" id="WP_030004154.1">
    <property type="nucleotide sequence ID" value="NC_022549.1"/>
</dbReference>
<comment type="function">
    <text evidence="10 11">Phosphorylation of dTMP to form dTDP in both de novo and salvage pathways of dTTP synthesis.</text>
</comment>
<evidence type="ECO:0000256" key="9">
    <source>
        <dbReference type="ARBA" id="ARBA00048743"/>
    </source>
</evidence>
<dbReference type="EMBL" id="FO681348">
    <property type="protein sequence ID" value="CCV65292.1"/>
    <property type="molecule type" value="Genomic_DNA"/>
</dbReference>
<evidence type="ECO:0000256" key="8">
    <source>
        <dbReference type="ARBA" id="ARBA00022840"/>
    </source>
</evidence>
<dbReference type="OrthoDB" id="9774907at2"/>
<dbReference type="InterPro" id="IPR018094">
    <property type="entry name" value="Thymidylate_kinase"/>
</dbReference>
<dbReference type="GO" id="GO:0006227">
    <property type="term" value="P:dUDP biosynthetic process"/>
    <property type="evidence" value="ECO:0007669"/>
    <property type="project" value="TreeGrafter"/>
</dbReference>
<dbReference type="Proteomes" id="UP000032737">
    <property type="component" value="Chromosome"/>
</dbReference>
<dbReference type="HOGENOM" id="CLU_049131_0_2_14"/>
<dbReference type="EC" id="2.7.4.9" evidence="2 11"/>
<proteinExistence type="inferred from homology"/>
<dbReference type="GO" id="GO:0005524">
    <property type="term" value="F:ATP binding"/>
    <property type="evidence" value="ECO:0007669"/>
    <property type="project" value="UniProtKB-UniRule"/>
</dbReference>
<feature type="binding site" evidence="11">
    <location>
        <begin position="7"/>
        <end position="14"/>
    </location>
    <ligand>
        <name>ATP</name>
        <dbReference type="ChEBI" id="CHEBI:30616"/>
    </ligand>
</feature>
<keyword evidence="7 11" id="KW-0418">Kinase</keyword>
<dbReference type="InterPro" id="IPR018095">
    <property type="entry name" value="Thymidylate_kin_CS"/>
</dbReference>
<dbReference type="GO" id="GO:0006235">
    <property type="term" value="P:dTTP biosynthetic process"/>
    <property type="evidence" value="ECO:0007669"/>
    <property type="project" value="UniProtKB-UniRule"/>
</dbReference>
<dbReference type="Pfam" id="PF02223">
    <property type="entry name" value="Thymidylate_kin"/>
    <property type="match status" value="1"/>
</dbReference>
<evidence type="ECO:0000256" key="10">
    <source>
        <dbReference type="ARBA" id="ARBA00057735"/>
    </source>
</evidence>
<evidence type="ECO:0000256" key="6">
    <source>
        <dbReference type="ARBA" id="ARBA00022741"/>
    </source>
</evidence>
<keyword evidence="4 11" id="KW-0808">Transferase</keyword>
<evidence type="ECO:0000259" key="12">
    <source>
        <dbReference type="Pfam" id="PF02223"/>
    </source>
</evidence>
<evidence type="ECO:0000256" key="2">
    <source>
        <dbReference type="ARBA" id="ARBA00012980"/>
    </source>
</evidence>
<accession>U4KMD6</accession>
<keyword evidence="14" id="KW-1185">Reference proteome</keyword>
<evidence type="ECO:0000256" key="5">
    <source>
        <dbReference type="ARBA" id="ARBA00022727"/>
    </source>
</evidence>
<keyword evidence="6 11" id="KW-0547">Nucleotide-binding</keyword>
<evidence type="ECO:0000256" key="11">
    <source>
        <dbReference type="HAMAP-Rule" id="MF_00165"/>
    </source>
</evidence>
<dbReference type="FunFam" id="3.40.50.300:FF:000225">
    <property type="entry name" value="Thymidylate kinase"/>
    <property type="match status" value="1"/>
</dbReference>
<reference evidence="13 14" key="1">
    <citation type="journal article" date="2013" name="J. Mol. Microbiol. Biotechnol.">
        <title>Analysis of the Complete Genomes of Acholeplasma brassicae , A. palmae and A. laidlawii and Their Comparison to the Obligate Parasites from ' Candidatus Phytoplasma'.</title>
        <authorList>
            <person name="Kube M."/>
            <person name="Siewert C."/>
            <person name="Migdoll A.M."/>
            <person name="Duduk B."/>
            <person name="Holz S."/>
            <person name="Rabus R."/>
            <person name="Seemuller E."/>
            <person name="Mitrovic J."/>
            <person name="Muller I."/>
            <person name="Buttner C."/>
            <person name="Reinhardt R."/>
        </authorList>
    </citation>
    <scope>NUCLEOTIDE SEQUENCE [LARGE SCALE GENOMIC DNA]</scope>
    <source>
        <strain evidence="14">0502</strain>
    </source>
</reference>